<dbReference type="GO" id="GO:0016787">
    <property type="term" value="F:hydrolase activity"/>
    <property type="evidence" value="ECO:0007669"/>
    <property type="project" value="UniProtKB-KW"/>
</dbReference>
<dbReference type="Pfam" id="PF00561">
    <property type="entry name" value="Abhydrolase_1"/>
    <property type="match status" value="1"/>
</dbReference>
<keyword evidence="3" id="KW-0378">Hydrolase</keyword>
<dbReference type="PANTHER" id="PTHR43433">
    <property type="entry name" value="HYDROLASE, ALPHA/BETA FOLD FAMILY PROTEIN"/>
    <property type="match status" value="1"/>
</dbReference>
<dbReference type="InterPro" id="IPR029058">
    <property type="entry name" value="AB_hydrolase_fold"/>
</dbReference>
<dbReference type="SUPFAM" id="SSF53474">
    <property type="entry name" value="alpha/beta-Hydrolases"/>
    <property type="match status" value="1"/>
</dbReference>
<dbReference type="OrthoDB" id="9780765at2"/>
<protein>
    <submittedName>
        <fullName evidence="3">Alpha/beta hydrolase</fullName>
    </submittedName>
</protein>
<evidence type="ECO:0000313" key="4">
    <source>
        <dbReference type="Proteomes" id="UP000235507"/>
    </source>
</evidence>
<feature type="region of interest" description="Disordered" evidence="1">
    <location>
        <begin position="1"/>
        <end position="24"/>
    </location>
</feature>
<feature type="compositionally biased region" description="Basic and acidic residues" evidence="1">
    <location>
        <begin position="1"/>
        <end position="13"/>
    </location>
</feature>
<evidence type="ECO:0000259" key="2">
    <source>
        <dbReference type="Pfam" id="PF00561"/>
    </source>
</evidence>
<name>A0A8T9AKD8_9HYPH</name>
<dbReference type="InterPro" id="IPR000073">
    <property type="entry name" value="AB_hydrolase_1"/>
</dbReference>
<reference evidence="3" key="1">
    <citation type="submission" date="2019-07" db="EMBL/GenBank/DDBJ databases">
        <title>Mesorhizobum intechiensis sp. nov. isolated from nodules of Lotus tenuis growing in lowlands of the Flooding Pampa, Argentina.</title>
        <authorList>
            <person name="Estrella M.J."/>
            <person name="Torres Tejerizo G.A."/>
            <person name="Cumpa Velazquez L.M."/>
            <person name="Fontana F."/>
            <person name="Hansen L."/>
            <person name="Pistorio M."/>
            <person name="Sannazzaro A.I."/>
        </authorList>
    </citation>
    <scope>NUCLEOTIDE SEQUENCE</scope>
    <source>
        <strain evidence="3">BD68</strain>
    </source>
</reference>
<organism evidence="3 4">
    <name type="scientific">Mesorhizobium intechi</name>
    <dbReference type="NCBI Taxonomy" id="537601"/>
    <lineage>
        <taxon>Bacteria</taxon>
        <taxon>Pseudomonadati</taxon>
        <taxon>Pseudomonadota</taxon>
        <taxon>Alphaproteobacteria</taxon>
        <taxon>Hyphomicrobiales</taxon>
        <taxon>Phyllobacteriaceae</taxon>
        <taxon>Mesorhizobium</taxon>
    </lineage>
</organism>
<accession>A0A8T9AKD8</accession>
<dbReference type="Gene3D" id="3.40.50.1820">
    <property type="entry name" value="alpha/beta hydrolase"/>
    <property type="match status" value="1"/>
</dbReference>
<comment type="caution">
    <text evidence="3">The sequence shown here is derived from an EMBL/GenBank/DDBJ whole genome shotgun (WGS) entry which is preliminary data.</text>
</comment>
<dbReference type="Proteomes" id="UP000235507">
    <property type="component" value="Unassembled WGS sequence"/>
</dbReference>
<dbReference type="RefSeq" id="WP_143976831.1">
    <property type="nucleotide sequence ID" value="NZ_PNOT02000297.1"/>
</dbReference>
<keyword evidence="4" id="KW-1185">Reference proteome</keyword>
<sequence length="268" mass="29627">MDHHDDDLRKFETHGATPLPAARDEGRVAHDGAEIWYATFGAGLPVILLHGGLGHSGNWGFQVPALVKAGYQVVLIDSRGHGRSSRDERPYKYELMASDVLAVMDRLRLKKAAMVGWSDGACVALILGMKAADRVAGVFFFGCNMDPSGTREFEPSPVIDRCFSRHARDYAELSATPDQFDAFVKAVGLMMKTEPNYTAADMARTRVPVAIVQSEHDEFIRREHANYLARSIPASELIILPDVSHFAPLQRPARFNGVLLALLERMHS</sequence>
<dbReference type="AlphaFoldDB" id="A0A8T9AKD8"/>
<feature type="domain" description="AB hydrolase-1" evidence="2">
    <location>
        <begin position="45"/>
        <end position="153"/>
    </location>
</feature>
<proteinExistence type="predicted"/>
<evidence type="ECO:0000313" key="3">
    <source>
        <dbReference type="EMBL" id="TSE03758.1"/>
    </source>
</evidence>
<dbReference type="EMBL" id="PNOT02000297">
    <property type="protein sequence ID" value="TSE03758.1"/>
    <property type="molecule type" value="Genomic_DNA"/>
</dbReference>
<gene>
    <name evidence="3" type="ORF">C1D09_025380</name>
</gene>
<evidence type="ECO:0000256" key="1">
    <source>
        <dbReference type="SAM" id="MobiDB-lite"/>
    </source>
</evidence>
<dbReference type="PANTHER" id="PTHR43433:SF5">
    <property type="entry name" value="AB HYDROLASE-1 DOMAIN-CONTAINING PROTEIN"/>
    <property type="match status" value="1"/>
</dbReference>
<dbReference type="InterPro" id="IPR050471">
    <property type="entry name" value="AB_hydrolase"/>
</dbReference>